<comment type="similarity">
    <text evidence="2">Belongs to the methyltransferase superfamily. L-isoaspartyl/D-aspartyl protein methyltransferase family.</text>
</comment>
<evidence type="ECO:0000256" key="10">
    <source>
        <dbReference type="ARBA" id="ARBA00031323"/>
    </source>
</evidence>
<name>A0A542XTK2_SALAC</name>
<evidence type="ECO:0000256" key="4">
    <source>
        <dbReference type="ARBA" id="ARBA00013346"/>
    </source>
</evidence>
<dbReference type="GO" id="GO:0005737">
    <property type="term" value="C:cytoplasm"/>
    <property type="evidence" value="ECO:0007669"/>
    <property type="project" value="UniProtKB-SubCell"/>
</dbReference>
<dbReference type="Proteomes" id="UP000677457">
    <property type="component" value="Unassembled WGS sequence"/>
</dbReference>
<reference evidence="12 15" key="2">
    <citation type="submission" date="2021-03" db="EMBL/GenBank/DDBJ databases">
        <title>Whole genome shotgun sequence of Salinispora arenicola NBRC 105043.</title>
        <authorList>
            <person name="Komaki H."/>
            <person name="Tamura T."/>
        </authorList>
    </citation>
    <scope>NUCLEOTIDE SEQUENCE [LARGE SCALE GENOMIC DNA]</scope>
    <source>
        <strain evidence="12 15">NBRC 105043</strain>
    </source>
</reference>
<keyword evidence="7 13" id="KW-0808">Transferase</keyword>
<accession>A0A542XTK2</accession>
<dbReference type="PANTHER" id="PTHR11579:SF0">
    <property type="entry name" value="PROTEIN-L-ISOASPARTATE(D-ASPARTATE) O-METHYLTRANSFERASE"/>
    <property type="match status" value="1"/>
</dbReference>
<dbReference type="AlphaFoldDB" id="A0A542XTK2"/>
<organism evidence="13 14">
    <name type="scientific">Salinispora arenicola</name>
    <dbReference type="NCBI Taxonomy" id="168697"/>
    <lineage>
        <taxon>Bacteria</taxon>
        <taxon>Bacillati</taxon>
        <taxon>Actinomycetota</taxon>
        <taxon>Actinomycetes</taxon>
        <taxon>Micromonosporales</taxon>
        <taxon>Micromonosporaceae</taxon>
        <taxon>Salinispora</taxon>
    </lineage>
</organism>
<evidence type="ECO:0000256" key="7">
    <source>
        <dbReference type="ARBA" id="ARBA00022679"/>
    </source>
</evidence>
<proteinExistence type="inferred from homology"/>
<dbReference type="GO" id="GO:0004719">
    <property type="term" value="F:protein-L-isoaspartate (D-aspartate) O-methyltransferase activity"/>
    <property type="evidence" value="ECO:0007669"/>
    <property type="project" value="UniProtKB-EC"/>
</dbReference>
<protein>
    <recommendedName>
        <fullName evidence="4">Protein-L-isoaspartate O-methyltransferase</fullName>
        <ecNumber evidence="3">2.1.1.77</ecNumber>
    </recommendedName>
    <alternativeName>
        <fullName evidence="11">L-isoaspartyl protein carboxyl methyltransferase</fullName>
    </alternativeName>
    <alternativeName>
        <fullName evidence="9">Protein L-isoaspartyl methyltransferase</fullName>
    </alternativeName>
    <alternativeName>
        <fullName evidence="10">Protein-beta-aspartate methyltransferase</fullName>
    </alternativeName>
</protein>
<dbReference type="EC" id="2.1.1.77" evidence="3"/>
<evidence type="ECO:0000256" key="5">
    <source>
        <dbReference type="ARBA" id="ARBA00022490"/>
    </source>
</evidence>
<evidence type="ECO:0000256" key="2">
    <source>
        <dbReference type="ARBA" id="ARBA00005369"/>
    </source>
</evidence>
<gene>
    <name evidence="12" type="primary">pcm_4</name>
    <name evidence="13" type="ORF">FB564_4401</name>
    <name evidence="12" type="ORF">Sar04_48080</name>
</gene>
<sequence length="390" mass="42156">MTDWQPQAATLANKLAAESAISDNQWRAAFEATPRHVFVPRFWELDEYNSPSRLVDGAISTHRPQWLEAAYSDRFLVTRWVPDGGRRAVTSSASLPSLVARMLHVLEVADGHRVLEIGTGTGYNTALLCHRVGAQNVVSVDINAGLVAEAAERLDTIGFAPTVVAGDGALGAEDHGPFDRILATCASRGVPSAWIDQLADGGRIVTPLTIGGALAVLDKTGPGEVSGHLDTDGAWFMPMRPASQPLPDGYLADQPQPAPDDVTHLSVSSLDPEALADPDFRLWLLLHQPQTHFVEHFAPTGLTVHNGVDIATAQQCADGRLQVRQSPRRLWDTVEAAWLSWVNHDKPRRDRLGVTATAGGVQYAWLDHPVHDQRGGGLGGVLRWPLPTSQ</sequence>
<dbReference type="GeneID" id="93773547"/>
<dbReference type="InterPro" id="IPR000682">
    <property type="entry name" value="PCMT"/>
</dbReference>
<comment type="caution">
    <text evidence="13">The sequence shown here is derived from an EMBL/GenBank/DDBJ whole genome shotgun (WGS) entry which is preliminary data.</text>
</comment>
<keyword evidence="5" id="KW-0963">Cytoplasm</keyword>
<keyword evidence="8" id="KW-0949">S-adenosyl-L-methionine</keyword>
<reference evidence="13 14" key="1">
    <citation type="submission" date="2019-06" db="EMBL/GenBank/DDBJ databases">
        <title>Sequencing the genomes of 1000 actinobacteria strains.</title>
        <authorList>
            <person name="Klenk H.-P."/>
        </authorList>
    </citation>
    <scope>NUCLEOTIDE SEQUENCE [LARGE SCALE GENOMIC DNA]</scope>
    <source>
        <strain evidence="13 14">DSM 44819</strain>
    </source>
</reference>
<dbReference type="PANTHER" id="PTHR11579">
    <property type="entry name" value="PROTEIN-L-ISOASPARTATE O-METHYLTRANSFERASE"/>
    <property type="match status" value="1"/>
</dbReference>
<dbReference type="InterPro" id="IPR029063">
    <property type="entry name" value="SAM-dependent_MTases_sf"/>
</dbReference>
<evidence type="ECO:0000256" key="9">
    <source>
        <dbReference type="ARBA" id="ARBA00030757"/>
    </source>
</evidence>
<evidence type="ECO:0000313" key="14">
    <source>
        <dbReference type="Proteomes" id="UP000315983"/>
    </source>
</evidence>
<evidence type="ECO:0000256" key="3">
    <source>
        <dbReference type="ARBA" id="ARBA00011890"/>
    </source>
</evidence>
<dbReference type="EMBL" id="VFOL01000001">
    <property type="protein sequence ID" value="TQL39162.1"/>
    <property type="molecule type" value="Genomic_DNA"/>
</dbReference>
<evidence type="ECO:0000256" key="6">
    <source>
        <dbReference type="ARBA" id="ARBA00022603"/>
    </source>
</evidence>
<evidence type="ECO:0000256" key="11">
    <source>
        <dbReference type="ARBA" id="ARBA00031350"/>
    </source>
</evidence>
<dbReference type="CDD" id="cd02440">
    <property type="entry name" value="AdoMet_MTases"/>
    <property type="match status" value="1"/>
</dbReference>
<dbReference type="Proteomes" id="UP000315983">
    <property type="component" value="Unassembled WGS sequence"/>
</dbReference>
<evidence type="ECO:0000313" key="12">
    <source>
        <dbReference type="EMBL" id="GIM88072.1"/>
    </source>
</evidence>
<dbReference type="GO" id="GO:0032259">
    <property type="term" value="P:methylation"/>
    <property type="evidence" value="ECO:0007669"/>
    <property type="project" value="UniProtKB-KW"/>
</dbReference>
<dbReference type="Gene3D" id="3.40.50.150">
    <property type="entry name" value="Vaccinia Virus protein VP39"/>
    <property type="match status" value="1"/>
</dbReference>
<comment type="subcellular location">
    <subcellularLocation>
        <location evidence="1">Cytoplasm</location>
    </subcellularLocation>
</comment>
<dbReference type="Pfam" id="PF01135">
    <property type="entry name" value="PCMT"/>
    <property type="match status" value="1"/>
</dbReference>
<keyword evidence="15" id="KW-1185">Reference proteome</keyword>
<evidence type="ECO:0000256" key="8">
    <source>
        <dbReference type="ARBA" id="ARBA00022691"/>
    </source>
</evidence>
<dbReference type="EMBL" id="BOQM01000058">
    <property type="protein sequence ID" value="GIM88072.1"/>
    <property type="molecule type" value="Genomic_DNA"/>
</dbReference>
<keyword evidence="6 13" id="KW-0489">Methyltransferase</keyword>
<dbReference type="RefSeq" id="WP_142116623.1">
    <property type="nucleotide sequence ID" value="NZ_BOQM01000058.1"/>
</dbReference>
<evidence type="ECO:0000313" key="15">
    <source>
        <dbReference type="Proteomes" id="UP000677457"/>
    </source>
</evidence>
<evidence type="ECO:0000256" key="1">
    <source>
        <dbReference type="ARBA" id="ARBA00004496"/>
    </source>
</evidence>
<dbReference type="SUPFAM" id="SSF53335">
    <property type="entry name" value="S-adenosyl-L-methionine-dependent methyltransferases"/>
    <property type="match status" value="1"/>
</dbReference>
<evidence type="ECO:0000313" key="13">
    <source>
        <dbReference type="EMBL" id="TQL39162.1"/>
    </source>
</evidence>